<dbReference type="EMBL" id="JAHHUM010000086">
    <property type="protein sequence ID" value="KAK5622688.1"/>
    <property type="molecule type" value="Genomic_DNA"/>
</dbReference>
<sequence length="225" mass="24649">MDEGSRKNFVGIPKMAVTSANVAAGVSTHLEGRSRRVSLNPFLMGVAETRQENAGLCDEMEWCGDDRRVASMELTPAASEAAEHAPPWPLTLPPSEHYNPFTTPDQQPTNCVRLEPLSIRIPDPLIGAISGLLRRSNEAYGPCSEHAAAIGIELRQRVRKHGEALHVPRDDIYEKVAVVYANCTEREQDRISVEIFTNALADPDLIQNLRGATAHACIGYGIAQR</sequence>
<keyword evidence="2" id="KW-1185">Reference proteome</keyword>
<comment type="caution">
    <text evidence="1">The sequence shown here is derived from an EMBL/GenBank/DDBJ whole genome shotgun (WGS) entry which is preliminary data.</text>
</comment>
<reference evidence="1 2" key="1">
    <citation type="submission" date="2021-06" db="EMBL/GenBank/DDBJ databases">
        <authorList>
            <person name="Palmer J.M."/>
        </authorList>
    </citation>
    <scope>NUCLEOTIDE SEQUENCE [LARGE SCALE GENOMIC DNA]</scope>
    <source>
        <strain evidence="1 2">MEX-2019</strain>
        <tissue evidence="1">Muscle</tissue>
    </source>
</reference>
<name>A0AAV9SM80_9TELE</name>
<evidence type="ECO:0000313" key="2">
    <source>
        <dbReference type="Proteomes" id="UP001311232"/>
    </source>
</evidence>
<accession>A0AAV9SM80</accession>
<organism evidence="1 2">
    <name type="scientific">Crenichthys baileyi</name>
    <name type="common">White River springfish</name>
    <dbReference type="NCBI Taxonomy" id="28760"/>
    <lineage>
        <taxon>Eukaryota</taxon>
        <taxon>Metazoa</taxon>
        <taxon>Chordata</taxon>
        <taxon>Craniata</taxon>
        <taxon>Vertebrata</taxon>
        <taxon>Euteleostomi</taxon>
        <taxon>Actinopterygii</taxon>
        <taxon>Neopterygii</taxon>
        <taxon>Teleostei</taxon>
        <taxon>Neoteleostei</taxon>
        <taxon>Acanthomorphata</taxon>
        <taxon>Ovalentaria</taxon>
        <taxon>Atherinomorphae</taxon>
        <taxon>Cyprinodontiformes</taxon>
        <taxon>Goodeidae</taxon>
        <taxon>Crenichthys</taxon>
    </lineage>
</organism>
<dbReference type="Proteomes" id="UP001311232">
    <property type="component" value="Unassembled WGS sequence"/>
</dbReference>
<protein>
    <submittedName>
        <fullName evidence="1">Uncharacterized protein</fullName>
    </submittedName>
</protein>
<dbReference type="AlphaFoldDB" id="A0AAV9SM80"/>
<gene>
    <name evidence="1" type="ORF">CRENBAI_026101</name>
</gene>
<proteinExistence type="predicted"/>
<evidence type="ECO:0000313" key="1">
    <source>
        <dbReference type="EMBL" id="KAK5622688.1"/>
    </source>
</evidence>